<keyword evidence="2" id="KW-1185">Reference proteome</keyword>
<reference evidence="1" key="1">
    <citation type="submission" date="2021-05" db="EMBL/GenBank/DDBJ databases">
        <authorList>
            <person name="Pan Q."/>
            <person name="Jouanno E."/>
            <person name="Zahm M."/>
            <person name="Klopp C."/>
            <person name="Cabau C."/>
            <person name="Louis A."/>
            <person name="Berthelot C."/>
            <person name="Parey E."/>
            <person name="Roest Crollius H."/>
            <person name="Montfort J."/>
            <person name="Robinson-Rechavi M."/>
            <person name="Bouchez O."/>
            <person name="Lampietro C."/>
            <person name="Lopez Roques C."/>
            <person name="Donnadieu C."/>
            <person name="Postlethwait J."/>
            <person name="Bobe J."/>
            <person name="Dillon D."/>
            <person name="Chandos A."/>
            <person name="von Hippel F."/>
            <person name="Guiguen Y."/>
        </authorList>
    </citation>
    <scope>NUCLEOTIDE SEQUENCE</scope>
    <source>
        <strain evidence="1">YG-Jan2019</strain>
    </source>
</reference>
<gene>
    <name evidence="1" type="ORF">DPEC_G00141140</name>
</gene>
<organism evidence="1 2">
    <name type="scientific">Dallia pectoralis</name>
    <name type="common">Alaska blackfish</name>
    <dbReference type="NCBI Taxonomy" id="75939"/>
    <lineage>
        <taxon>Eukaryota</taxon>
        <taxon>Metazoa</taxon>
        <taxon>Chordata</taxon>
        <taxon>Craniata</taxon>
        <taxon>Vertebrata</taxon>
        <taxon>Euteleostomi</taxon>
        <taxon>Actinopterygii</taxon>
        <taxon>Neopterygii</taxon>
        <taxon>Teleostei</taxon>
        <taxon>Protacanthopterygii</taxon>
        <taxon>Esociformes</taxon>
        <taxon>Umbridae</taxon>
        <taxon>Dallia</taxon>
    </lineage>
</organism>
<dbReference type="Proteomes" id="UP001157502">
    <property type="component" value="Chromosome 11"/>
</dbReference>
<evidence type="ECO:0000313" key="2">
    <source>
        <dbReference type="Proteomes" id="UP001157502"/>
    </source>
</evidence>
<dbReference type="EMBL" id="CM055738">
    <property type="protein sequence ID" value="KAJ8004905.1"/>
    <property type="molecule type" value="Genomic_DNA"/>
</dbReference>
<accession>A0ACC2GMX9</accession>
<sequence>MAGTQGFLAMFTIAACFLLSGAQETVCKKETVADIVFLVDGSWSIGKENFQQMRQFLFTLVNSFDVSPDKVRIGLVQYSTTPRTEFLLNTFSDKQNILDYINKLPYKGGGTMTGDGLDFLLKELFVDRAGSRINDNVPQIAVVITDGQSQDNVQLHALELQKRGITLYAIGIKDADEEQLKEIATKPHNQHVFSVSGFEALQGISQSIVQVLCTTVEEAKRQITQVDQDCSSATVADIVFLVDGSTSINAIDFKEVQMFLHRFINGLDIGSDKVRVGLAQFSDEPKKEFLLADNTEKSSLLEKVDQLQQLHGGTATGTAISFLQTEFFTKAAGSRADQRVPQIAVVLTDGVSG</sequence>
<name>A0ACC2GMX9_DALPE</name>
<evidence type="ECO:0000313" key="1">
    <source>
        <dbReference type="EMBL" id="KAJ8004905.1"/>
    </source>
</evidence>
<comment type="caution">
    <text evidence="1">The sequence shown here is derived from an EMBL/GenBank/DDBJ whole genome shotgun (WGS) entry which is preliminary data.</text>
</comment>
<protein>
    <submittedName>
        <fullName evidence="1">Uncharacterized protein</fullName>
    </submittedName>
</protein>
<proteinExistence type="predicted"/>